<evidence type="ECO:0000313" key="10">
    <source>
        <dbReference type="Proteomes" id="UP001524318"/>
    </source>
</evidence>
<dbReference type="RefSeq" id="WP_254748511.1">
    <property type="nucleotide sequence ID" value="NZ_JANCLV010000003.1"/>
</dbReference>
<feature type="transmembrane region" description="Helical" evidence="7">
    <location>
        <begin position="200"/>
        <end position="219"/>
    </location>
</feature>
<keyword evidence="5 7" id="KW-1133">Transmembrane helix</keyword>
<protein>
    <submittedName>
        <fullName evidence="9">Carbohydrate ABC transporter permease</fullName>
    </submittedName>
</protein>
<evidence type="ECO:0000256" key="4">
    <source>
        <dbReference type="ARBA" id="ARBA00022692"/>
    </source>
</evidence>
<evidence type="ECO:0000256" key="3">
    <source>
        <dbReference type="ARBA" id="ARBA00022475"/>
    </source>
</evidence>
<evidence type="ECO:0000256" key="7">
    <source>
        <dbReference type="RuleBase" id="RU363032"/>
    </source>
</evidence>
<comment type="subcellular location">
    <subcellularLocation>
        <location evidence="1 7">Cell membrane</location>
        <topology evidence="1 7">Multi-pass membrane protein</topology>
    </subcellularLocation>
</comment>
<feature type="transmembrane region" description="Helical" evidence="7">
    <location>
        <begin position="92"/>
        <end position="111"/>
    </location>
</feature>
<comment type="similarity">
    <text evidence="7">Belongs to the binding-protein-dependent transport system permease family.</text>
</comment>
<evidence type="ECO:0000256" key="5">
    <source>
        <dbReference type="ARBA" id="ARBA00022989"/>
    </source>
</evidence>
<dbReference type="PROSITE" id="PS50928">
    <property type="entry name" value="ABC_TM1"/>
    <property type="match status" value="1"/>
</dbReference>
<dbReference type="CDD" id="cd06261">
    <property type="entry name" value="TM_PBP2"/>
    <property type="match status" value="1"/>
</dbReference>
<dbReference type="Proteomes" id="UP001524318">
    <property type="component" value="Unassembled WGS sequence"/>
</dbReference>
<feature type="transmembrane region" description="Helical" evidence="7">
    <location>
        <begin position="123"/>
        <end position="140"/>
    </location>
</feature>
<keyword evidence="3" id="KW-1003">Cell membrane</keyword>
<keyword evidence="10" id="KW-1185">Reference proteome</keyword>
<accession>A0ABT1LLJ1</accession>
<organism evidence="9 10">
    <name type="scientific">Pseudarthrobacter humi</name>
    <dbReference type="NCBI Taxonomy" id="2952523"/>
    <lineage>
        <taxon>Bacteria</taxon>
        <taxon>Bacillati</taxon>
        <taxon>Actinomycetota</taxon>
        <taxon>Actinomycetes</taxon>
        <taxon>Micrococcales</taxon>
        <taxon>Micrococcaceae</taxon>
        <taxon>Pseudarthrobacter</taxon>
    </lineage>
</organism>
<dbReference type="Gene3D" id="1.10.3720.10">
    <property type="entry name" value="MetI-like"/>
    <property type="match status" value="1"/>
</dbReference>
<evidence type="ECO:0000313" key="9">
    <source>
        <dbReference type="EMBL" id="MCP8999317.1"/>
    </source>
</evidence>
<proteinExistence type="inferred from homology"/>
<dbReference type="Pfam" id="PF00528">
    <property type="entry name" value="BPD_transp_1"/>
    <property type="match status" value="1"/>
</dbReference>
<feature type="transmembrane region" description="Helical" evidence="7">
    <location>
        <begin position="160"/>
        <end position="179"/>
    </location>
</feature>
<keyword evidence="6 7" id="KW-0472">Membrane</keyword>
<dbReference type="SUPFAM" id="SSF161098">
    <property type="entry name" value="MetI-like"/>
    <property type="match status" value="1"/>
</dbReference>
<dbReference type="EMBL" id="JANCLV010000003">
    <property type="protein sequence ID" value="MCP8999317.1"/>
    <property type="molecule type" value="Genomic_DNA"/>
</dbReference>
<comment type="caution">
    <text evidence="9">The sequence shown here is derived from an EMBL/GenBank/DDBJ whole genome shotgun (WGS) entry which is preliminary data.</text>
</comment>
<name>A0ABT1LLJ1_9MICC</name>
<evidence type="ECO:0000256" key="1">
    <source>
        <dbReference type="ARBA" id="ARBA00004651"/>
    </source>
</evidence>
<feature type="domain" description="ABC transmembrane type-1" evidence="8">
    <location>
        <begin position="88"/>
        <end position="279"/>
    </location>
</feature>
<feature type="transmembrane region" description="Helical" evidence="7">
    <location>
        <begin position="27"/>
        <end position="49"/>
    </location>
</feature>
<reference evidence="9 10" key="1">
    <citation type="submission" date="2022-06" db="EMBL/GenBank/DDBJ databases">
        <title>Pseudarthrobacter sp. strain RMG13 Genome sequencing and assembly.</title>
        <authorList>
            <person name="Kim I."/>
        </authorList>
    </citation>
    <scope>NUCLEOTIDE SEQUENCE [LARGE SCALE GENOMIC DNA]</scope>
    <source>
        <strain evidence="9 10">RMG13</strain>
    </source>
</reference>
<dbReference type="InterPro" id="IPR035906">
    <property type="entry name" value="MetI-like_sf"/>
</dbReference>
<dbReference type="PANTHER" id="PTHR43744:SF12">
    <property type="entry name" value="ABC TRANSPORTER PERMEASE PROTEIN MG189-RELATED"/>
    <property type="match status" value="1"/>
</dbReference>
<sequence>MSTLTLGRAKHADGTSRPRRNVDYVRIGLWLALAVTMVIWAMPLIFVMFTSLKSEAAIFSTSSFSLPTAAEWENYSEALETGNLLTAGGNSLLIAAIKVPLGLLFSAAAAFGLSRIRFKHSKLLLGAFALGSMVPIQVALGPLFKTILDMGLLNSPIGVILPYIGFGLPIQIFILHGFFSAIPKEIDESVRVDGGGNWRLFWQIILPLSKPALAALFILDFVATWNEYAIALVILQDQAAQTIPLAIQGFQSQFTSSYGPLNAFTVMSILPVLIVYLLFQRYFVEGMFSGAVKG</sequence>
<dbReference type="InterPro" id="IPR000515">
    <property type="entry name" value="MetI-like"/>
</dbReference>
<keyword evidence="2 7" id="KW-0813">Transport</keyword>
<keyword evidence="4 7" id="KW-0812">Transmembrane</keyword>
<dbReference type="PANTHER" id="PTHR43744">
    <property type="entry name" value="ABC TRANSPORTER PERMEASE PROTEIN MG189-RELATED-RELATED"/>
    <property type="match status" value="1"/>
</dbReference>
<evidence type="ECO:0000259" key="8">
    <source>
        <dbReference type="PROSITE" id="PS50928"/>
    </source>
</evidence>
<feature type="transmembrane region" description="Helical" evidence="7">
    <location>
        <begin position="261"/>
        <end position="279"/>
    </location>
</feature>
<evidence type="ECO:0000256" key="6">
    <source>
        <dbReference type="ARBA" id="ARBA00023136"/>
    </source>
</evidence>
<evidence type="ECO:0000256" key="2">
    <source>
        <dbReference type="ARBA" id="ARBA00022448"/>
    </source>
</evidence>
<gene>
    <name evidence="9" type="ORF">NFC73_06130</name>
</gene>